<dbReference type="Proteomes" id="UP000657075">
    <property type="component" value="Unassembled WGS sequence"/>
</dbReference>
<evidence type="ECO:0008006" key="5">
    <source>
        <dbReference type="Google" id="ProtNLM"/>
    </source>
</evidence>
<dbReference type="EMBL" id="BMNM01000003">
    <property type="protein sequence ID" value="GGI75884.1"/>
    <property type="molecule type" value="Genomic_DNA"/>
</dbReference>
<dbReference type="OrthoDB" id="25826at2157"/>
<evidence type="ECO:0000313" key="2">
    <source>
        <dbReference type="EMBL" id="GGI75884.1"/>
    </source>
</evidence>
<organism evidence="2 3">
    <name type="scientific">Vulcanisaeta souniana JCM 11219</name>
    <dbReference type="NCBI Taxonomy" id="1293586"/>
    <lineage>
        <taxon>Archaea</taxon>
        <taxon>Thermoproteota</taxon>
        <taxon>Thermoprotei</taxon>
        <taxon>Thermoproteales</taxon>
        <taxon>Thermoproteaceae</taxon>
        <taxon>Vulcanisaeta</taxon>
    </lineage>
</organism>
<dbReference type="Pfam" id="PF09703">
    <property type="entry name" value="Cas_Csa4"/>
    <property type="match status" value="1"/>
</dbReference>
<evidence type="ECO:0000313" key="3">
    <source>
        <dbReference type="Proteomes" id="UP000657075"/>
    </source>
</evidence>
<reference evidence="2" key="2">
    <citation type="submission" date="2020-09" db="EMBL/GenBank/DDBJ databases">
        <authorList>
            <person name="Sun Q."/>
            <person name="Ohkuma M."/>
        </authorList>
    </citation>
    <scope>NUCLEOTIDE SEQUENCE</scope>
    <source>
        <strain evidence="2">JCM 11219</strain>
    </source>
</reference>
<name>A0A830EIY0_9CREN</name>
<dbReference type="GeneID" id="76207126"/>
<evidence type="ECO:0000313" key="1">
    <source>
        <dbReference type="EMBL" id="BDR92485.1"/>
    </source>
</evidence>
<gene>
    <name evidence="2" type="ORF">GCM10007112_10870</name>
    <name evidence="1" type="ORF">Vsou_15780</name>
</gene>
<sequence length="356" mass="40555">MPLELYTPGHNLVTDSLIMHGMVRYLVWAGARRGSVERIGERFRIIVNEDVDENKAVKELVRLQGQCRSTIEKIEAIGLFLRKVWASNVNEPAFPAWVRSLSQSITAFKSIKTYTDINHAANSNEGRRSSRVNPTAYLPLGPIYGKYLSRDYVVKENVQYTICPTCFLMANMGLAYGSFVLRVNKGNRISSIMVTLIPSVKADLIDIVLVQRAFEHRYNEFNLDIPILAAPLIVLSFGETLYAFENMDALIWIYEKSGNFMRIPNYIQINIEGLLKAISDIKYHIPQWPRILNDCFLKNEDGPIILAELSEAIINNTIKDNIYNITREIVEFLKKKETCIAHLDAIKKLVDVLAEL</sequence>
<protein>
    <recommendedName>
        <fullName evidence="5">CRISPR-associated protein</fullName>
    </recommendedName>
</protein>
<dbReference type="Proteomes" id="UP001060771">
    <property type="component" value="Chromosome"/>
</dbReference>
<evidence type="ECO:0000313" key="4">
    <source>
        <dbReference type="Proteomes" id="UP001060771"/>
    </source>
</evidence>
<dbReference type="InterPro" id="IPR010184">
    <property type="entry name" value="CRISPR-assoc_prot_MJ0385"/>
</dbReference>
<dbReference type="EMBL" id="AP026830">
    <property type="protein sequence ID" value="BDR92485.1"/>
    <property type="molecule type" value="Genomic_DNA"/>
</dbReference>
<proteinExistence type="predicted"/>
<reference evidence="2" key="1">
    <citation type="journal article" date="2014" name="Int. J. Syst. Evol. Microbiol.">
        <title>Complete genome sequence of Corynebacterium casei LMG S-19264T (=DSM 44701T), isolated from a smear-ripened cheese.</title>
        <authorList>
            <consortium name="US DOE Joint Genome Institute (JGI-PGF)"/>
            <person name="Walter F."/>
            <person name="Albersmeier A."/>
            <person name="Kalinowski J."/>
            <person name="Ruckert C."/>
        </authorList>
    </citation>
    <scope>NUCLEOTIDE SEQUENCE</scope>
    <source>
        <strain evidence="2">JCM 11219</strain>
    </source>
</reference>
<reference evidence="4" key="3">
    <citation type="submission" date="2022-09" db="EMBL/GenBank/DDBJ databases">
        <title>Complete genome sequence of Vulcanisaeta souniana.</title>
        <authorList>
            <person name="Kato S."/>
            <person name="Itoh T."/>
            <person name="Ohkuma M."/>
        </authorList>
    </citation>
    <scope>NUCLEOTIDE SEQUENCE [LARGE SCALE GENOMIC DNA]</scope>
    <source>
        <strain evidence="4">JCM 11219</strain>
    </source>
</reference>
<dbReference type="RefSeq" id="WP_188603021.1">
    <property type="nucleotide sequence ID" value="NZ_AP026830.1"/>
</dbReference>
<accession>A0A830EIY0</accession>
<keyword evidence="4" id="KW-1185">Reference proteome</keyword>
<reference evidence="1" key="4">
    <citation type="journal article" date="2023" name="Microbiol. Resour. Announc.">
        <title>Complete Genome Sequence of Vulcanisaeta souniana Strain IC-059, a Hyperthermophilic Archaeon Isolated from Hot Spring Water in Japan.</title>
        <authorList>
            <person name="Kato S."/>
            <person name="Itoh T."/>
            <person name="Wu L."/>
            <person name="Ma J."/>
            <person name="Ohkuma M."/>
        </authorList>
    </citation>
    <scope>NUCLEOTIDE SEQUENCE</scope>
    <source>
        <strain evidence="1">JCM 11219</strain>
    </source>
</reference>
<dbReference type="AlphaFoldDB" id="A0A830EIY0"/>